<evidence type="ECO:0000313" key="4">
    <source>
        <dbReference type="Proteomes" id="UP001057868"/>
    </source>
</evidence>
<dbReference type="RefSeq" id="WP_261853815.1">
    <property type="nucleotide sequence ID" value="NZ_BQXY01000007.1"/>
</dbReference>
<dbReference type="SUPFAM" id="SSF53448">
    <property type="entry name" value="Nucleotide-diphospho-sugar transferases"/>
    <property type="match status" value="1"/>
</dbReference>
<name>A0A9W5Y5I8_9CLOT</name>
<accession>A0A9W5Y5I8</accession>
<evidence type="ECO:0000256" key="1">
    <source>
        <dbReference type="PROSITE-ProRule" id="PRU00703"/>
    </source>
</evidence>
<comment type="caution">
    <text evidence="3">The sequence shown here is derived from an EMBL/GenBank/DDBJ whole genome shotgun (WGS) entry which is preliminary data.</text>
</comment>
<dbReference type="EMBL" id="BQXY01000007">
    <property type="protein sequence ID" value="GKU26930.1"/>
    <property type="molecule type" value="Genomic_DNA"/>
</dbReference>
<protein>
    <submittedName>
        <fullName evidence="3">Alcohol dehydrogenase</fullName>
    </submittedName>
</protein>
<keyword evidence="4" id="KW-1185">Reference proteome</keyword>
<dbReference type="PANTHER" id="PTHR22572">
    <property type="entry name" value="SUGAR-1-PHOSPHATE GUANYL TRANSFERASE"/>
    <property type="match status" value="1"/>
</dbReference>
<dbReference type="AlphaFoldDB" id="A0A9W5Y5I8"/>
<proteinExistence type="predicted"/>
<organism evidence="3 4">
    <name type="scientific">Clostridium folliculivorans</name>
    <dbReference type="NCBI Taxonomy" id="2886038"/>
    <lineage>
        <taxon>Bacteria</taxon>
        <taxon>Bacillati</taxon>
        <taxon>Bacillota</taxon>
        <taxon>Clostridia</taxon>
        <taxon>Eubacteriales</taxon>
        <taxon>Clostridiaceae</taxon>
        <taxon>Clostridium</taxon>
    </lineage>
</organism>
<dbReference type="Pfam" id="PF00483">
    <property type="entry name" value="NTP_transferase"/>
    <property type="match status" value="1"/>
</dbReference>
<dbReference type="SUPFAM" id="SSF54631">
    <property type="entry name" value="CBS-domain pair"/>
    <property type="match status" value="1"/>
</dbReference>
<dbReference type="Gene3D" id="3.90.550.10">
    <property type="entry name" value="Spore Coat Polysaccharide Biosynthesis Protein SpsA, Chain A"/>
    <property type="match status" value="1"/>
</dbReference>
<dbReference type="CDD" id="cd06426">
    <property type="entry name" value="NTP_transferase_like_2"/>
    <property type="match status" value="1"/>
</dbReference>
<dbReference type="Gene3D" id="3.10.580.10">
    <property type="entry name" value="CBS-domain"/>
    <property type="match status" value="1"/>
</dbReference>
<evidence type="ECO:0000313" key="3">
    <source>
        <dbReference type="EMBL" id="GKU26930.1"/>
    </source>
</evidence>
<gene>
    <name evidence="3" type="ORF">CFOLD11_37570</name>
</gene>
<dbReference type="InterPro" id="IPR029044">
    <property type="entry name" value="Nucleotide-diphossugar_trans"/>
</dbReference>
<dbReference type="InterPro" id="IPR046342">
    <property type="entry name" value="CBS_dom_sf"/>
</dbReference>
<dbReference type="Pfam" id="PF00571">
    <property type="entry name" value="CBS"/>
    <property type="match status" value="1"/>
</dbReference>
<feature type="domain" description="CBS" evidence="2">
    <location>
        <begin position="1"/>
        <end position="58"/>
    </location>
</feature>
<evidence type="ECO:0000259" key="2">
    <source>
        <dbReference type="PROSITE" id="PS51371"/>
    </source>
</evidence>
<dbReference type="PROSITE" id="PS51371">
    <property type="entry name" value="CBS"/>
    <property type="match status" value="1"/>
</dbReference>
<keyword evidence="1" id="KW-0129">CBS domain</keyword>
<dbReference type="InterPro" id="IPR050486">
    <property type="entry name" value="Mannose-1P_guanyltransferase"/>
</dbReference>
<dbReference type="InterPro" id="IPR005835">
    <property type="entry name" value="NTP_transferase_dom"/>
</dbReference>
<dbReference type="Proteomes" id="UP001057868">
    <property type="component" value="Unassembled WGS sequence"/>
</dbReference>
<reference evidence="3" key="1">
    <citation type="journal article" date="2023" name="Int. J. Syst. Evol. Microbiol.">
        <title>&lt;i&gt;Clostridium folliculivorans&lt;/i&gt; sp. nov., isolated from soil samples of an organic paddy in Japan.</title>
        <authorList>
            <person name="Tazawa J."/>
            <person name="Kobayashi H."/>
            <person name="Tanizawa Y."/>
            <person name="Uchino A."/>
            <person name="Tanaka F."/>
            <person name="Urashima Y."/>
            <person name="Miura S."/>
            <person name="Sakamoto M."/>
            <person name="Ohkuma M."/>
            <person name="Tohno M."/>
        </authorList>
    </citation>
    <scope>NUCLEOTIDE SEQUENCE</scope>
    <source>
        <strain evidence="3">D1-1</strain>
    </source>
</reference>
<sequence>MNKIEQFFVKPYSSIIHTLNVIDENAKGIALVVDEDFKLLGTVTDGDIRRALIRGDNLRSTIDSIYNKDFKYVYEDEKENSNEIMSEYKIRFIPVLNRKGVVVDFIEPDNFQYINEKRNPVLIMAGGLGTRLRPLTDDIPKPMLKVGDKPILETIIEQFKAKGYTNILLSVNYKSEVIENYFRDGKDFGVDITYIREEKRLGTGGAIKLAQQYLDMPFFVINGDILTNLNFDKMMALHLKNNFNMTIGARNYEIQIPYGVLNVNQLEVSSLEEKPIVNFLVSGGVYALSPQVLKFIPEDEFYNITDLINVLTKENYSVGSYPIEEYWMDIGKLNDYYQANEDIKKFF</sequence>
<dbReference type="InterPro" id="IPR000644">
    <property type="entry name" value="CBS_dom"/>
</dbReference>